<dbReference type="PANTHER" id="PTHR13932">
    <property type="entry name" value="COPROPORPHYRINIGEN III OXIDASE"/>
    <property type="match status" value="1"/>
</dbReference>
<evidence type="ECO:0000256" key="4">
    <source>
        <dbReference type="ARBA" id="ARBA00022617"/>
    </source>
</evidence>
<name>Q9K290_CHLPN</name>
<dbReference type="SFLD" id="SFLDF00288">
    <property type="entry name" value="HemN-like__clustered_with_nucl"/>
    <property type="match status" value="1"/>
</dbReference>
<dbReference type="GO" id="GO:0005737">
    <property type="term" value="C:cytoplasm"/>
    <property type="evidence" value="ECO:0007669"/>
    <property type="project" value="UniProtKB-SubCell"/>
</dbReference>
<dbReference type="GO" id="GO:0006779">
    <property type="term" value="P:porphyrin-containing compound biosynthetic process"/>
    <property type="evidence" value="ECO:0007669"/>
    <property type="project" value="InterPro"/>
</dbReference>
<keyword evidence="4 10" id="KW-0349">Heme</keyword>
<evidence type="ECO:0000313" key="16">
    <source>
        <dbReference type="Proteomes" id="UP000000583"/>
    </source>
</evidence>
<dbReference type="EMBL" id="AE002161">
    <property type="protein sequence ID" value="AAF73661.1"/>
    <property type="molecule type" value="Genomic_DNA"/>
</dbReference>
<dbReference type="AlphaFoldDB" id="Q9K290"/>
<protein>
    <recommendedName>
        <fullName evidence="3 10">Heme chaperone HemW</fullName>
    </recommendedName>
</protein>
<dbReference type="PATRIC" id="fig|83558.15.peg.410"/>
<comment type="cofactor">
    <cofactor evidence="1">
        <name>[4Fe-4S] cluster</name>
        <dbReference type="ChEBI" id="CHEBI:49883"/>
    </cofactor>
</comment>
<dbReference type="CDD" id="cd01335">
    <property type="entry name" value="Radical_SAM"/>
    <property type="match status" value="1"/>
</dbReference>
<evidence type="ECO:0000256" key="9">
    <source>
        <dbReference type="ARBA" id="ARBA00023186"/>
    </source>
</evidence>
<dbReference type="KEGG" id="cpa:CP_0376"/>
<feature type="domain" description="Radical SAM core" evidence="11">
    <location>
        <begin position="22"/>
        <end position="254"/>
    </location>
</feature>
<proteinExistence type="inferred from homology"/>
<keyword evidence="10" id="KW-0963">Cytoplasm</keyword>
<gene>
    <name evidence="13" type="primary">hemN</name>
    <name evidence="12" type="ordered locus">CP_0376</name>
    <name evidence="13" type="ORF">BN1224_CV15_B_03180</name>
    <name evidence="15" type="ORF">BN1224_MUL2216_E_01180</name>
    <name evidence="14" type="ORF">CWL029c_C_02210</name>
</gene>
<dbReference type="Gene3D" id="3.20.20.70">
    <property type="entry name" value="Aldolase class I"/>
    <property type="match status" value="1"/>
</dbReference>
<keyword evidence="9 10" id="KW-0143">Chaperone</keyword>
<dbReference type="InterPro" id="IPR004559">
    <property type="entry name" value="HemW-like"/>
</dbReference>
<dbReference type="GO" id="GO:0004109">
    <property type="term" value="F:coproporphyrinogen oxidase activity"/>
    <property type="evidence" value="ECO:0007669"/>
    <property type="project" value="InterPro"/>
</dbReference>
<dbReference type="EMBL" id="LN847226">
    <property type="protein sequence ID" value="CRI45857.1"/>
    <property type="molecule type" value="Genomic_DNA"/>
</dbReference>
<dbReference type="EMBL" id="LN846998">
    <property type="protein sequence ID" value="CRI37995.1"/>
    <property type="molecule type" value="Genomic_DNA"/>
</dbReference>
<dbReference type="STRING" id="406984.CPK_ORF00889"/>
<keyword evidence="6 10" id="KW-0479">Metal-binding</keyword>
<evidence type="ECO:0000256" key="8">
    <source>
        <dbReference type="ARBA" id="ARBA00023014"/>
    </source>
</evidence>
<evidence type="ECO:0000256" key="1">
    <source>
        <dbReference type="ARBA" id="ARBA00001966"/>
    </source>
</evidence>
<evidence type="ECO:0000256" key="7">
    <source>
        <dbReference type="ARBA" id="ARBA00023004"/>
    </source>
</evidence>
<dbReference type="SMART" id="SM00729">
    <property type="entry name" value="Elp3"/>
    <property type="match status" value="1"/>
</dbReference>
<dbReference type="SFLD" id="SFLDG01065">
    <property type="entry name" value="anaerobic_coproporphyrinogen-I"/>
    <property type="match status" value="1"/>
</dbReference>
<dbReference type="InterPro" id="IPR007197">
    <property type="entry name" value="rSAM"/>
</dbReference>
<dbReference type="PROSITE" id="PS51918">
    <property type="entry name" value="RADICAL_SAM"/>
    <property type="match status" value="1"/>
</dbReference>
<evidence type="ECO:0000256" key="3">
    <source>
        <dbReference type="ARBA" id="ARBA00017228"/>
    </source>
</evidence>
<keyword evidence="7 10" id="KW-0408">Iron</keyword>
<keyword evidence="8 10" id="KW-0411">Iron-sulfur</keyword>
<evidence type="ECO:0000313" key="14">
    <source>
        <dbReference type="EMBL" id="CRI40261.1"/>
    </source>
</evidence>
<organism evidence="16">
    <name type="scientific">Chlamydia pneumoniae</name>
    <name type="common">Chlamydophila pneumoniae</name>
    <dbReference type="NCBI Taxonomy" id="83558"/>
    <lineage>
        <taxon>Bacteria</taxon>
        <taxon>Pseudomonadati</taxon>
        <taxon>Chlamydiota</taxon>
        <taxon>Chlamydiia</taxon>
        <taxon>Chlamydiales</taxon>
        <taxon>Chlamydiaceae</taxon>
        <taxon>Chlamydia/Chlamydophila group</taxon>
        <taxon>Chlamydia</taxon>
    </lineage>
</organism>
<accession>Q9K290</accession>
<keyword evidence="5 10" id="KW-0949">S-adenosyl-L-methionine</keyword>
<dbReference type="Proteomes" id="UP000000583">
    <property type="component" value="Chromosome"/>
</dbReference>
<evidence type="ECO:0000256" key="2">
    <source>
        <dbReference type="ARBA" id="ARBA00006100"/>
    </source>
</evidence>
<comment type="function">
    <text evidence="10">Probably acts as a heme chaperone, transferring heme to an unknown acceptor. Binds one molecule of heme per monomer, possibly covalently. Binds 1 [4Fe-4S] cluster. The cluster is coordinated with 3 cysteines and an exchangeable S-adenosyl-L-methionine.</text>
</comment>
<dbReference type="SUPFAM" id="SSF102114">
    <property type="entry name" value="Radical SAM enzymes"/>
    <property type="match status" value="1"/>
</dbReference>
<evidence type="ECO:0000256" key="6">
    <source>
        <dbReference type="ARBA" id="ARBA00022723"/>
    </source>
</evidence>
<dbReference type="NCBIfam" id="TIGR00539">
    <property type="entry name" value="hemN_rel"/>
    <property type="match status" value="1"/>
</dbReference>
<evidence type="ECO:0000313" key="15">
    <source>
        <dbReference type="EMBL" id="CRI45857.1"/>
    </source>
</evidence>
<dbReference type="GO" id="GO:0051539">
    <property type="term" value="F:4 iron, 4 sulfur cluster binding"/>
    <property type="evidence" value="ECO:0007669"/>
    <property type="project" value="UniProtKB-UniRule"/>
</dbReference>
<evidence type="ECO:0000256" key="5">
    <source>
        <dbReference type="ARBA" id="ARBA00022691"/>
    </source>
</evidence>
<dbReference type="Pfam" id="PF04055">
    <property type="entry name" value="Radical_SAM"/>
    <property type="match status" value="1"/>
</dbReference>
<dbReference type="InterPro" id="IPR013785">
    <property type="entry name" value="Aldolase_TIM"/>
</dbReference>
<dbReference type="SFLD" id="SFLDS00029">
    <property type="entry name" value="Radical_SAM"/>
    <property type="match status" value="1"/>
</dbReference>
<comment type="subcellular location">
    <subcellularLocation>
        <location evidence="10">Cytoplasm</location>
    </subcellularLocation>
</comment>
<keyword evidence="13" id="KW-0560">Oxidoreductase</keyword>
<dbReference type="InterPro" id="IPR006638">
    <property type="entry name" value="Elp3/MiaA/NifB-like_rSAM"/>
</dbReference>
<dbReference type="InterPro" id="IPR058240">
    <property type="entry name" value="rSAM_sf"/>
</dbReference>
<evidence type="ECO:0000256" key="10">
    <source>
        <dbReference type="RuleBase" id="RU364116"/>
    </source>
</evidence>
<comment type="similarity">
    <text evidence="2">Belongs to the anaerobic coproporphyrinogen-III oxidase family. HemW subfamily.</text>
</comment>
<reference evidence="13" key="2">
    <citation type="submission" date="2015-05" db="EMBL/GenBank/DDBJ databases">
        <authorList>
            <person name="Rattei Thomas"/>
        </authorList>
    </citation>
    <scope>NUCLEOTIDE SEQUENCE</scope>
    <source>
        <strain evidence="13">CV15</strain>
        <strain evidence="14">CWL029c</strain>
        <strain evidence="15">MUL2216</strain>
    </source>
</reference>
<reference evidence="12 16" key="1">
    <citation type="journal article" date="2000" name="Nucleic Acids Res.">
        <title>Genome sequences of Chlamydia trachomatis MoPn and Chlamydia pneumoniae AR39.</title>
        <authorList>
            <person name="Read T.D."/>
            <person name="Brunham R.C."/>
            <person name="Shen C."/>
            <person name="Gill S.R."/>
            <person name="Heidelberg J.F."/>
            <person name="White O."/>
            <person name="Hickey E.K."/>
            <person name="Peterson J.D."/>
            <person name="Utterback T.R."/>
            <person name="Berry K.J."/>
            <person name="Bass S."/>
            <person name="Linher K.D."/>
            <person name="Weidman J.F."/>
            <person name="Khouri H.M."/>
            <person name="Craven B."/>
            <person name="Bowman C."/>
            <person name="Dodson R.J."/>
            <person name="Gwinn M.L."/>
            <person name="Nelson W.C."/>
            <person name="DeBoy R.T."/>
            <person name="Kolonay J.F."/>
            <person name="McClarty G."/>
            <person name="Salzberg S.L."/>
            <person name="Eisen J.A."/>
            <person name="Fraser C.M."/>
        </authorList>
    </citation>
    <scope>NUCLEOTIDE SEQUENCE [LARGE SCALE GENOMIC DNA]</scope>
    <source>
        <strain evidence="12 16">AR39</strain>
    </source>
</reference>
<dbReference type="SFLD" id="SFLDG01082">
    <property type="entry name" value="B12-binding_domain_containing"/>
    <property type="match status" value="1"/>
</dbReference>
<dbReference type="GO" id="GO:0046872">
    <property type="term" value="F:metal ion binding"/>
    <property type="evidence" value="ECO:0007669"/>
    <property type="project" value="UniProtKB-UniRule"/>
</dbReference>
<evidence type="ECO:0000313" key="13">
    <source>
        <dbReference type="EMBL" id="CRI37995.1"/>
    </source>
</evidence>
<dbReference type="PANTHER" id="PTHR13932:SF5">
    <property type="entry name" value="RADICAL S-ADENOSYL METHIONINE DOMAIN-CONTAINING PROTEIN 1, MITOCHONDRIAL"/>
    <property type="match status" value="1"/>
</dbReference>
<sequence length="394" mass="44361">MKTLSAIAIAGDAVVSLIPMLMNGKAPLALYIHIPFCTKKCRYCSFYTIPYKSESVSLYCNAVIQEGLRKLAPIQETHFIETVFFGGGTPSLVSPLDLKRILKELAPHAREITLEANPENLTVSYLRQLQETPINRISVGVQTFDDSILQLLGRTHSSSAAITALQECQNHGFSNLSIDLIYGLPTQSLEIFLSDLHQALTLPITHISLYNLTIDPHTSFYKHRKILVPTIAQEEILAEMSLLAENLLLSQGFQRYELASYAKPDYPAKHNLYYWTDRPFLGLGVSASQYLHGERSKNYSHISHYLRAVRKNLPTQETSEILPKKERIKEALALRLRLLEGADLAEFPSTLISMLTQDVKLQNLFSVHGQCLALNRQGRLFHDTIAEEIMGYSF</sequence>
<dbReference type="EMBL" id="LN847003">
    <property type="protein sequence ID" value="CRI40261.1"/>
    <property type="molecule type" value="Genomic_DNA"/>
</dbReference>
<evidence type="ECO:0000313" key="12">
    <source>
        <dbReference type="EMBL" id="AAF73661.1"/>
    </source>
</evidence>
<dbReference type="eggNOG" id="COG0635">
    <property type="taxonomic scope" value="Bacteria"/>
</dbReference>
<dbReference type="InterPro" id="IPR034505">
    <property type="entry name" value="Coproporphyrinogen-III_oxidase"/>
</dbReference>
<keyword evidence="10" id="KW-0004">4Fe-4S</keyword>
<dbReference type="SFLD" id="SFLDF00562">
    <property type="entry name" value="HemN-like__clustered_with_heat"/>
    <property type="match status" value="1"/>
</dbReference>
<evidence type="ECO:0000259" key="11">
    <source>
        <dbReference type="PROSITE" id="PS51918"/>
    </source>
</evidence>